<dbReference type="Proteomes" id="UP000198280">
    <property type="component" value="Unassembled WGS sequence"/>
</dbReference>
<dbReference type="InterPro" id="IPR007712">
    <property type="entry name" value="RelE/ParE_toxin"/>
</dbReference>
<dbReference type="EMBL" id="FZOF01000002">
    <property type="protein sequence ID" value="SNR98610.1"/>
    <property type="molecule type" value="Genomic_DNA"/>
</dbReference>
<organism evidence="2 3">
    <name type="scientific">Actinacidiphila glaucinigra</name>
    <dbReference type="NCBI Taxonomy" id="235986"/>
    <lineage>
        <taxon>Bacteria</taxon>
        <taxon>Bacillati</taxon>
        <taxon>Actinomycetota</taxon>
        <taxon>Actinomycetes</taxon>
        <taxon>Kitasatosporales</taxon>
        <taxon>Streptomycetaceae</taxon>
        <taxon>Actinacidiphila</taxon>
    </lineage>
</organism>
<gene>
    <name evidence="2" type="ORF">SAMN05216252_102146</name>
</gene>
<keyword evidence="2" id="KW-0255">Endonuclease</keyword>
<dbReference type="RefSeq" id="WP_220093272.1">
    <property type="nucleotide sequence ID" value="NZ_FZOF01000002.1"/>
</dbReference>
<keyword evidence="2" id="KW-0378">Hydrolase</keyword>
<evidence type="ECO:0000313" key="3">
    <source>
        <dbReference type="Proteomes" id="UP000198280"/>
    </source>
</evidence>
<dbReference type="SUPFAM" id="SSF143011">
    <property type="entry name" value="RelE-like"/>
    <property type="match status" value="1"/>
</dbReference>
<keyword evidence="1" id="KW-1277">Toxin-antitoxin system</keyword>
<dbReference type="InterPro" id="IPR035093">
    <property type="entry name" value="RelE/ParE_toxin_dom_sf"/>
</dbReference>
<proteinExistence type="predicted"/>
<dbReference type="GO" id="GO:0004519">
    <property type="term" value="F:endonuclease activity"/>
    <property type="evidence" value="ECO:0007669"/>
    <property type="project" value="UniProtKB-KW"/>
</dbReference>
<dbReference type="AlphaFoldDB" id="A0A239AST1"/>
<reference evidence="2 3" key="1">
    <citation type="submission" date="2017-06" db="EMBL/GenBank/DDBJ databases">
        <authorList>
            <person name="Kim H.J."/>
            <person name="Triplett B.A."/>
        </authorList>
    </citation>
    <scope>NUCLEOTIDE SEQUENCE [LARGE SCALE GENOMIC DNA]</scope>
    <source>
        <strain evidence="2 3">CGMCC 4.1858</strain>
    </source>
</reference>
<evidence type="ECO:0000256" key="1">
    <source>
        <dbReference type="ARBA" id="ARBA00022649"/>
    </source>
</evidence>
<dbReference type="Pfam" id="PF05016">
    <property type="entry name" value="ParE_toxin"/>
    <property type="match status" value="1"/>
</dbReference>
<keyword evidence="3" id="KW-1185">Reference proteome</keyword>
<accession>A0A239AST1</accession>
<protein>
    <submittedName>
        <fullName evidence="2">mRNA-degrading endonuclease RelE, toxin component of the RelBE toxin-antitoxin system</fullName>
    </submittedName>
</protein>
<evidence type="ECO:0000313" key="2">
    <source>
        <dbReference type="EMBL" id="SNR98610.1"/>
    </source>
</evidence>
<name>A0A239AST1_9ACTN</name>
<sequence>MTHTVVWQHQAMDEFRRLRLLDPVGAKACAAAVRDLAREPRPPAARALGGSGYSRLSVGDWRVLYRPDAGTVTVLVLKVGRVG</sequence>
<keyword evidence="2" id="KW-0540">Nuclease</keyword>
<dbReference type="Gene3D" id="3.30.2310.20">
    <property type="entry name" value="RelE-like"/>
    <property type="match status" value="1"/>
</dbReference>